<dbReference type="Proteomes" id="UP000447434">
    <property type="component" value="Chromosome 10"/>
</dbReference>
<evidence type="ECO:0000313" key="3">
    <source>
        <dbReference type="Proteomes" id="UP000447434"/>
    </source>
</evidence>
<name>A0A6A4PX34_LUPAL</name>
<keyword evidence="3" id="KW-1185">Reference proteome</keyword>
<evidence type="ECO:0000256" key="1">
    <source>
        <dbReference type="SAM" id="MobiDB-lite"/>
    </source>
</evidence>
<evidence type="ECO:0000313" key="2">
    <source>
        <dbReference type="EMBL" id="KAE9606131.1"/>
    </source>
</evidence>
<sequence length="50" mass="5223">MQGKPTDAPRGQNARPSQQNGAPSDQAAGLIQDIHVPQDASDAPNLLMTI</sequence>
<feature type="compositionally biased region" description="Polar residues" evidence="1">
    <location>
        <begin position="14"/>
        <end position="23"/>
    </location>
</feature>
<comment type="caution">
    <text evidence="2">The sequence shown here is derived from an EMBL/GenBank/DDBJ whole genome shotgun (WGS) entry which is preliminary data.</text>
</comment>
<accession>A0A6A4PX34</accession>
<dbReference type="AlphaFoldDB" id="A0A6A4PX34"/>
<feature type="region of interest" description="Disordered" evidence="1">
    <location>
        <begin position="1"/>
        <end position="50"/>
    </location>
</feature>
<organism evidence="2 3">
    <name type="scientific">Lupinus albus</name>
    <name type="common">White lupine</name>
    <name type="synonym">Lupinus termis</name>
    <dbReference type="NCBI Taxonomy" id="3870"/>
    <lineage>
        <taxon>Eukaryota</taxon>
        <taxon>Viridiplantae</taxon>
        <taxon>Streptophyta</taxon>
        <taxon>Embryophyta</taxon>
        <taxon>Tracheophyta</taxon>
        <taxon>Spermatophyta</taxon>
        <taxon>Magnoliopsida</taxon>
        <taxon>eudicotyledons</taxon>
        <taxon>Gunneridae</taxon>
        <taxon>Pentapetalae</taxon>
        <taxon>rosids</taxon>
        <taxon>fabids</taxon>
        <taxon>Fabales</taxon>
        <taxon>Fabaceae</taxon>
        <taxon>Papilionoideae</taxon>
        <taxon>50 kb inversion clade</taxon>
        <taxon>genistoids sensu lato</taxon>
        <taxon>core genistoids</taxon>
        <taxon>Genisteae</taxon>
        <taxon>Lupinus</taxon>
    </lineage>
</organism>
<proteinExistence type="predicted"/>
<dbReference type="EMBL" id="WOCE01000010">
    <property type="protein sequence ID" value="KAE9606131.1"/>
    <property type="molecule type" value="Genomic_DNA"/>
</dbReference>
<reference evidence="3" key="1">
    <citation type="journal article" date="2020" name="Nat. Commun.">
        <title>Genome sequence of the cluster root forming white lupin.</title>
        <authorList>
            <person name="Hufnagel B."/>
            <person name="Marques A."/>
            <person name="Soriano A."/>
            <person name="Marques L."/>
            <person name="Divol F."/>
            <person name="Doumas P."/>
            <person name="Sallet E."/>
            <person name="Mancinotti D."/>
            <person name="Carrere S."/>
            <person name="Marande W."/>
            <person name="Arribat S."/>
            <person name="Keller J."/>
            <person name="Huneau C."/>
            <person name="Blein T."/>
            <person name="Aime D."/>
            <person name="Laguerre M."/>
            <person name="Taylor J."/>
            <person name="Schubert V."/>
            <person name="Nelson M."/>
            <person name="Geu-Flores F."/>
            <person name="Crespi M."/>
            <person name="Gallardo-Guerrero K."/>
            <person name="Delaux P.-M."/>
            <person name="Salse J."/>
            <person name="Berges H."/>
            <person name="Guyot R."/>
            <person name="Gouzy J."/>
            <person name="Peret B."/>
        </authorList>
    </citation>
    <scope>NUCLEOTIDE SEQUENCE [LARGE SCALE GENOMIC DNA]</scope>
    <source>
        <strain evidence="3">cv. Amiga</strain>
    </source>
</reference>
<gene>
    <name evidence="2" type="ORF">Lalb_Chr10g0104641</name>
</gene>
<protein>
    <submittedName>
        <fullName evidence="2">Uncharacterized protein</fullName>
    </submittedName>
</protein>